<reference evidence="8" key="1">
    <citation type="journal article" date="2014" name="Int. J. Syst. Evol. Microbiol.">
        <title>Complete genome sequence of Corynebacterium casei LMG S-19264T (=DSM 44701T), isolated from a smear-ripened cheese.</title>
        <authorList>
            <consortium name="US DOE Joint Genome Institute (JGI-PGF)"/>
            <person name="Walter F."/>
            <person name="Albersmeier A."/>
            <person name="Kalinowski J."/>
            <person name="Ruckert C."/>
        </authorList>
    </citation>
    <scope>NUCLEOTIDE SEQUENCE</scope>
    <source>
        <strain evidence="8">CGMCC 1.12195</strain>
    </source>
</reference>
<keyword evidence="3" id="KW-0732">Signal</keyword>
<dbReference type="RefSeq" id="WP_188507350.1">
    <property type="nucleotide sequence ID" value="NZ_BMER01000004.1"/>
</dbReference>
<evidence type="ECO:0000256" key="5">
    <source>
        <dbReference type="ARBA" id="ARBA00023237"/>
    </source>
</evidence>
<feature type="domain" description="SusD-like N-terminal" evidence="7">
    <location>
        <begin position="19"/>
        <end position="217"/>
    </location>
</feature>
<organism evidence="8 9">
    <name type="scientific">Parapedobacter pyrenivorans</name>
    <dbReference type="NCBI Taxonomy" id="1305674"/>
    <lineage>
        <taxon>Bacteria</taxon>
        <taxon>Pseudomonadati</taxon>
        <taxon>Bacteroidota</taxon>
        <taxon>Sphingobacteriia</taxon>
        <taxon>Sphingobacteriales</taxon>
        <taxon>Sphingobacteriaceae</taxon>
        <taxon>Parapedobacter</taxon>
    </lineage>
</organism>
<evidence type="ECO:0000256" key="2">
    <source>
        <dbReference type="ARBA" id="ARBA00006275"/>
    </source>
</evidence>
<dbReference type="InterPro" id="IPR011990">
    <property type="entry name" value="TPR-like_helical_dom_sf"/>
</dbReference>
<dbReference type="AlphaFoldDB" id="A0A917HYS9"/>
<evidence type="ECO:0000256" key="4">
    <source>
        <dbReference type="ARBA" id="ARBA00023136"/>
    </source>
</evidence>
<reference evidence="8" key="2">
    <citation type="submission" date="2020-09" db="EMBL/GenBank/DDBJ databases">
        <authorList>
            <person name="Sun Q."/>
            <person name="Zhou Y."/>
        </authorList>
    </citation>
    <scope>NUCLEOTIDE SEQUENCE</scope>
    <source>
        <strain evidence="8">CGMCC 1.12195</strain>
    </source>
</reference>
<dbReference type="Gene3D" id="1.25.40.390">
    <property type="match status" value="1"/>
</dbReference>
<accession>A0A917HYS9</accession>
<keyword evidence="5" id="KW-0998">Cell outer membrane</keyword>
<evidence type="ECO:0000259" key="6">
    <source>
        <dbReference type="Pfam" id="PF07980"/>
    </source>
</evidence>
<proteinExistence type="inferred from homology"/>
<dbReference type="InterPro" id="IPR012944">
    <property type="entry name" value="SusD_RagB_dom"/>
</dbReference>
<dbReference type="InterPro" id="IPR033985">
    <property type="entry name" value="SusD-like_N"/>
</dbReference>
<dbReference type="Pfam" id="PF14322">
    <property type="entry name" value="SusD-like_3"/>
    <property type="match status" value="1"/>
</dbReference>
<dbReference type="Proteomes" id="UP000660862">
    <property type="component" value="Unassembled WGS sequence"/>
</dbReference>
<protein>
    <submittedName>
        <fullName evidence="8">Glycan metabolism protein RagB</fullName>
    </submittedName>
</protein>
<dbReference type="GO" id="GO:0009279">
    <property type="term" value="C:cell outer membrane"/>
    <property type="evidence" value="ECO:0007669"/>
    <property type="project" value="UniProtKB-SubCell"/>
</dbReference>
<evidence type="ECO:0000259" key="7">
    <source>
        <dbReference type="Pfam" id="PF14322"/>
    </source>
</evidence>
<dbReference type="SUPFAM" id="SSF48452">
    <property type="entry name" value="TPR-like"/>
    <property type="match status" value="1"/>
</dbReference>
<feature type="domain" description="RagB/SusD" evidence="6">
    <location>
        <begin position="328"/>
        <end position="405"/>
    </location>
</feature>
<name>A0A917HYS9_9SPHI</name>
<sequence>MKQLTYLILLTALTLSCKDYLDVKPDKALAVPETIKDFMAIIDGQEMSYNYPAIADDASDDHFLPVDRYEALRILEARQNYIWDANAQNEIAWSSAYRVVMNANVILGGLGKHDSGSGLTVNNAKGCAFFFRGYSFYHLAQVFSPVYRKEDAASLDGIPLRLTADITEQTTRATVEQTYQQIIDDFKKAATLLPETQQVKTRPTRAASFAALARVYLVMNEFEQANRFADSALQSFPFLIDLNEHDIRADMPFDRFNNEVLFHSTSSGRGGGLTPSNARVDTSLMAMYGLNDLRREAFFREEGDGYYSFKGNYAGRNNALLFNGFSAGELLLIRAETSARLGNIPGGMKDLNRLLAHRMQRGQYTPMGEDLSAQEALEIVLTERRKELAFRGTRWSDIRRLNKEAEFAKTLVRSLGDETFTLPPNDPRYVFLIPWSVIELSGIKQNPR</sequence>
<evidence type="ECO:0000313" key="9">
    <source>
        <dbReference type="Proteomes" id="UP000660862"/>
    </source>
</evidence>
<comment type="similarity">
    <text evidence="2">Belongs to the SusD family.</text>
</comment>
<gene>
    <name evidence="8" type="ORF">GCM10007415_34660</name>
</gene>
<comment type="caution">
    <text evidence="8">The sequence shown here is derived from an EMBL/GenBank/DDBJ whole genome shotgun (WGS) entry which is preliminary data.</text>
</comment>
<dbReference type="PROSITE" id="PS51257">
    <property type="entry name" value="PROKAR_LIPOPROTEIN"/>
    <property type="match status" value="1"/>
</dbReference>
<keyword evidence="9" id="KW-1185">Reference proteome</keyword>
<evidence type="ECO:0000256" key="3">
    <source>
        <dbReference type="ARBA" id="ARBA00022729"/>
    </source>
</evidence>
<dbReference type="Pfam" id="PF07980">
    <property type="entry name" value="SusD_RagB"/>
    <property type="match status" value="1"/>
</dbReference>
<keyword evidence="4" id="KW-0472">Membrane</keyword>
<evidence type="ECO:0000313" key="8">
    <source>
        <dbReference type="EMBL" id="GGG96530.1"/>
    </source>
</evidence>
<comment type="subcellular location">
    <subcellularLocation>
        <location evidence="1">Cell outer membrane</location>
    </subcellularLocation>
</comment>
<dbReference type="EMBL" id="BMER01000004">
    <property type="protein sequence ID" value="GGG96530.1"/>
    <property type="molecule type" value="Genomic_DNA"/>
</dbReference>
<evidence type="ECO:0000256" key="1">
    <source>
        <dbReference type="ARBA" id="ARBA00004442"/>
    </source>
</evidence>